<dbReference type="NCBIfam" id="TIGR02605">
    <property type="entry name" value="CxxC_CxxC_SSSS"/>
    <property type="match status" value="1"/>
</dbReference>
<feature type="domain" description="Putative regulatory protein FmdB zinc ribbon" evidence="1">
    <location>
        <begin position="1"/>
        <end position="42"/>
    </location>
</feature>
<evidence type="ECO:0000313" key="2">
    <source>
        <dbReference type="EMBL" id="MFA9950316.1"/>
    </source>
</evidence>
<protein>
    <submittedName>
        <fullName evidence="2">FmdB family zinc ribbon protein</fullName>
    </submittedName>
</protein>
<accession>A0ABV4UFD3</accession>
<evidence type="ECO:0000313" key="3">
    <source>
        <dbReference type="Proteomes" id="UP001574673"/>
    </source>
</evidence>
<dbReference type="Pfam" id="PF09723">
    <property type="entry name" value="Zn_ribbon_8"/>
    <property type="match status" value="1"/>
</dbReference>
<dbReference type="RefSeq" id="WP_418891380.1">
    <property type="nucleotide sequence ID" value="NZ_JBEUWX010000002.1"/>
</dbReference>
<proteinExistence type="predicted"/>
<evidence type="ECO:0000259" key="1">
    <source>
        <dbReference type="SMART" id="SM00834"/>
    </source>
</evidence>
<keyword evidence="3" id="KW-1185">Reference proteome</keyword>
<name>A0ABV4UFD3_9RHOO</name>
<gene>
    <name evidence="2" type="ORF">ABCS64_08290</name>
</gene>
<dbReference type="Proteomes" id="UP001574673">
    <property type="component" value="Unassembled WGS sequence"/>
</dbReference>
<dbReference type="PANTHER" id="PTHR34404:SF2">
    <property type="entry name" value="CONSERVED SERINE RICH PROTEIN"/>
    <property type="match status" value="1"/>
</dbReference>
<dbReference type="InterPro" id="IPR013429">
    <property type="entry name" value="Regulatory_FmdB_Zinc_ribbon"/>
</dbReference>
<organism evidence="2 3">
    <name type="scientific">Dentiradicibacter hellwigii</name>
    <dbReference type="NCBI Taxonomy" id="3149053"/>
    <lineage>
        <taxon>Bacteria</taxon>
        <taxon>Pseudomonadati</taxon>
        <taxon>Pseudomonadota</taxon>
        <taxon>Betaproteobacteria</taxon>
        <taxon>Rhodocyclales</taxon>
        <taxon>Rhodocyclaceae</taxon>
        <taxon>Dentiradicibacter</taxon>
    </lineage>
</organism>
<dbReference type="SMART" id="SM00834">
    <property type="entry name" value="CxxC_CXXC_SSSS"/>
    <property type="match status" value="1"/>
</dbReference>
<comment type="caution">
    <text evidence="2">The sequence shown here is derived from an EMBL/GenBank/DDBJ whole genome shotgun (WGS) entry which is preliminary data.</text>
</comment>
<dbReference type="EMBL" id="JBEUWX010000002">
    <property type="protein sequence ID" value="MFA9950316.1"/>
    <property type="molecule type" value="Genomic_DNA"/>
</dbReference>
<dbReference type="PANTHER" id="PTHR34404">
    <property type="entry name" value="REGULATORY PROTEIN, FMDB FAMILY"/>
    <property type="match status" value="1"/>
</dbReference>
<reference evidence="3" key="1">
    <citation type="submission" date="2024-06" db="EMBL/GenBank/DDBJ databases">
        <title>Radixoralia hellwigii gen. nov., sp nov., isolated from a root canal in the human oral cavity.</title>
        <authorList>
            <person name="Bartsch S."/>
            <person name="Wittmer A."/>
            <person name="Schulz A.-K."/>
            <person name="Neumann-Schaal M."/>
            <person name="Wolf J."/>
            <person name="Gronow S."/>
            <person name="Tennert C."/>
            <person name="Haecker G."/>
            <person name="Cieplik F."/>
            <person name="Al-Ahmad A."/>
        </authorList>
    </citation>
    <scope>NUCLEOTIDE SEQUENCE [LARGE SCALE GENOMIC DNA]</scope>
    <source>
        <strain evidence="3">Wk13</strain>
    </source>
</reference>
<sequence>MPIYAYRCEACGFAKDHLQKMSDPQLTLCPKCGQSTYRKQLTAASFQLKGQGWYETDFKDLGKPASSSESKSTKSCPCGSGAEACASN</sequence>